<gene>
    <name evidence="3" type="ORF">C1H46_006509</name>
</gene>
<dbReference type="InterPro" id="IPR036749">
    <property type="entry name" value="Expansin_CBD_sf"/>
</dbReference>
<dbReference type="EMBL" id="VIEB01000079">
    <property type="protein sequence ID" value="TQE07860.1"/>
    <property type="molecule type" value="Genomic_DNA"/>
</dbReference>
<dbReference type="STRING" id="106549.A0A540NBJ0"/>
<comment type="caution">
    <text evidence="3">The sequence shown here is derived from an EMBL/GenBank/DDBJ whole genome shotgun (WGS) entry which is preliminary data.</text>
</comment>
<dbReference type="GO" id="GO:0016020">
    <property type="term" value="C:membrane"/>
    <property type="evidence" value="ECO:0007669"/>
    <property type="project" value="UniProtKB-SubCell"/>
</dbReference>
<proteinExistence type="inferred from homology"/>
<keyword evidence="4" id="KW-1185">Reference proteome</keyword>
<dbReference type="InterPro" id="IPR002963">
    <property type="entry name" value="Expansin"/>
</dbReference>
<dbReference type="Proteomes" id="UP000315295">
    <property type="component" value="Unassembled WGS sequence"/>
</dbReference>
<feature type="domain" description="Expansin-like CBD" evidence="2">
    <location>
        <begin position="10"/>
        <end position="74"/>
    </location>
</feature>
<evidence type="ECO:0000313" key="3">
    <source>
        <dbReference type="EMBL" id="TQE07860.1"/>
    </source>
</evidence>
<dbReference type="PRINTS" id="PR01226">
    <property type="entry name" value="EXPANSIN"/>
</dbReference>
<evidence type="ECO:0000256" key="1">
    <source>
        <dbReference type="RuleBase" id="RU365023"/>
    </source>
</evidence>
<dbReference type="PANTHER" id="PTHR31867">
    <property type="entry name" value="EXPANSIN-A15"/>
    <property type="match status" value="1"/>
</dbReference>
<evidence type="ECO:0000259" key="2">
    <source>
        <dbReference type="PROSITE" id="PS50843"/>
    </source>
</evidence>
<evidence type="ECO:0000313" key="4">
    <source>
        <dbReference type="Proteomes" id="UP000315295"/>
    </source>
</evidence>
<keyword evidence="1" id="KW-0961">Cell wall biogenesis/degradation</keyword>
<dbReference type="InterPro" id="IPR007117">
    <property type="entry name" value="Expansin_CBD"/>
</dbReference>
<dbReference type="SUPFAM" id="SSF49590">
    <property type="entry name" value="PHL pollen allergen"/>
    <property type="match status" value="1"/>
</dbReference>
<name>A0A540NBJ0_MALBA</name>
<comment type="similarity">
    <text evidence="1">Belongs to the expansin family. Expansin A subfamily.</text>
</comment>
<comment type="function">
    <text evidence="1">Causes loosening and extension of plant cell walls by disrupting non-covalent bonding between cellulose microfibrils and matrix glucans. No enzymatic activity has been found.</text>
</comment>
<keyword evidence="1" id="KW-0134">Cell wall</keyword>
<comment type="subcellular location">
    <subcellularLocation>
        <location evidence="1">Secreted</location>
        <location evidence="1">Cell wall</location>
    </subcellularLocation>
    <subcellularLocation>
        <location evidence="1">Membrane</location>
        <topology evidence="1">Peripheral membrane protein</topology>
    </subcellularLocation>
</comment>
<keyword evidence="1" id="KW-0964">Secreted</keyword>
<sequence>MRFTIIGNPYFNEMLVWNVGGAEDIISMQVKGSDKLKWTAMSQMWGQRWVTGAKMVCESLTFRVEASDRRHSTL</sequence>
<protein>
    <recommendedName>
        <fullName evidence="1">Expansin</fullName>
    </recommendedName>
</protein>
<dbReference type="GO" id="GO:0009664">
    <property type="term" value="P:plant-type cell wall organization"/>
    <property type="evidence" value="ECO:0007669"/>
    <property type="project" value="InterPro"/>
</dbReference>
<dbReference type="Gene3D" id="2.60.40.760">
    <property type="entry name" value="Expansin, cellulose-binding-like domain"/>
    <property type="match status" value="1"/>
</dbReference>
<dbReference type="PROSITE" id="PS50843">
    <property type="entry name" value="EXPANSIN_CBD"/>
    <property type="match status" value="1"/>
</dbReference>
<reference evidence="3 4" key="1">
    <citation type="journal article" date="2019" name="G3 (Bethesda)">
        <title>Sequencing of a Wild Apple (Malus baccata) Genome Unravels the Differences Between Cultivated and Wild Apple Species Regarding Disease Resistance and Cold Tolerance.</title>
        <authorList>
            <person name="Chen X."/>
        </authorList>
    </citation>
    <scope>NUCLEOTIDE SEQUENCE [LARGE SCALE GENOMIC DNA]</scope>
    <source>
        <strain evidence="4">cv. Shandingzi</strain>
        <tissue evidence="3">Leaves</tissue>
    </source>
</reference>
<dbReference type="AlphaFoldDB" id="A0A540NBJ0"/>
<accession>A0A540NBJ0</accession>
<organism evidence="3 4">
    <name type="scientific">Malus baccata</name>
    <name type="common">Siberian crab apple</name>
    <name type="synonym">Pyrus baccata</name>
    <dbReference type="NCBI Taxonomy" id="106549"/>
    <lineage>
        <taxon>Eukaryota</taxon>
        <taxon>Viridiplantae</taxon>
        <taxon>Streptophyta</taxon>
        <taxon>Embryophyta</taxon>
        <taxon>Tracheophyta</taxon>
        <taxon>Spermatophyta</taxon>
        <taxon>Magnoliopsida</taxon>
        <taxon>eudicotyledons</taxon>
        <taxon>Gunneridae</taxon>
        <taxon>Pentapetalae</taxon>
        <taxon>rosids</taxon>
        <taxon>fabids</taxon>
        <taxon>Rosales</taxon>
        <taxon>Rosaceae</taxon>
        <taxon>Amygdaloideae</taxon>
        <taxon>Maleae</taxon>
        <taxon>Malus</taxon>
    </lineage>
</organism>
<dbReference type="Pfam" id="PF01357">
    <property type="entry name" value="Expansin_C"/>
    <property type="match status" value="1"/>
</dbReference>